<proteinExistence type="predicted"/>
<gene>
    <name evidence="2" type="ORF">GCM10009639_21870</name>
</gene>
<dbReference type="Proteomes" id="UP001499863">
    <property type="component" value="Unassembled WGS sequence"/>
</dbReference>
<protein>
    <submittedName>
        <fullName evidence="2">Uncharacterized protein</fullName>
    </submittedName>
</protein>
<evidence type="ECO:0000313" key="2">
    <source>
        <dbReference type="EMBL" id="GAA1391687.1"/>
    </source>
</evidence>
<reference evidence="3" key="1">
    <citation type="journal article" date="2019" name="Int. J. Syst. Evol. Microbiol.">
        <title>The Global Catalogue of Microorganisms (GCM) 10K type strain sequencing project: providing services to taxonomists for standard genome sequencing and annotation.</title>
        <authorList>
            <consortium name="The Broad Institute Genomics Platform"/>
            <consortium name="The Broad Institute Genome Sequencing Center for Infectious Disease"/>
            <person name="Wu L."/>
            <person name="Ma J."/>
        </authorList>
    </citation>
    <scope>NUCLEOTIDE SEQUENCE [LARGE SCALE GENOMIC DNA]</scope>
    <source>
        <strain evidence="3">JCM 12393</strain>
    </source>
</reference>
<evidence type="ECO:0000256" key="1">
    <source>
        <dbReference type="SAM" id="MobiDB-lite"/>
    </source>
</evidence>
<feature type="region of interest" description="Disordered" evidence="1">
    <location>
        <begin position="14"/>
        <end position="52"/>
    </location>
</feature>
<organism evidence="2 3">
    <name type="scientific">Kitasatospora putterlickiae</name>
    <dbReference type="NCBI Taxonomy" id="221725"/>
    <lineage>
        <taxon>Bacteria</taxon>
        <taxon>Bacillati</taxon>
        <taxon>Actinomycetota</taxon>
        <taxon>Actinomycetes</taxon>
        <taxon>Kitasatosporales</taxon>
        <taxon>Streptomycetaceae</taxon>
        <taxon>Kitasatospora</taxon>
    </lineage>
</organism>
<sequence length="52" mass="5291">MGLELIDGRFRAGSDDRRAAAGVGLTSGLTSGPAQAPGQDRRHPVSAAEGTR</sequence>
<comment type="caution">
    <text evidence="2">The sequence shown here is derived from an EMBL/GenBank/DDBJ whole genome shotgun (WGS) entry which is preliminary data.</text>
</comment>
<evidence type="ECO:0000313" key="3">
    <source>
        <dbReference type="Proteomes" id="UP001499863"/>
    </source>
</evidence>
<keyword evidence="3" id="KW-1185">Reference proteome</keyword>
<dbReference type="EMBL" id="BAAAKJ010000113">
    <property type="protein sequence ID" value="GAA1391687.1"/>
    <property type="molecule type" value="Genomic_DNA"/>
</dbReference>
<name>A0ABP4IMW0_9ACTN</name>
<accession>A0ABP4IMW0</accession>